<dbReference type="AlphaFoldDB" id="A0A9P7VD16"/>
<dbReference type="InterPro" id="IPR001806">
    <property type="entry name" value="Small_GTPase"/>
</dbReference>
<gene>
    <name evidence="11" type="ORF">KQ657_003329</name>
</gene>
<evidence type="ECO:0000256" key="3">
    <source>
        <dbReference type="ARBA" id="ARBA00022475"/>
    </source>
</evidence>
<dbReference type="SMART" id="SM00174">
    <property type="entry name" value="RHO"/>
    <property type="match status" value="1"/>
</dbReference>
<dbReference type="FunFam" id="3.40.50.300:FF:000983">
    <property type="entry name" value="Rho family GTPase"/>
    <property type="match status" value="1"/>
</dbReference>
<dbReference type="SMART" id="SM00175">
    <property type="entry name" value="RAB"/>
    <property type="match status" value="1"/>
</dbReference>
<keyword evidence="8" id="KW-0449">Lipoprotein</keyword>
<evidence type="ECO:0000313" key="12">
    <source>
        <dbReference type="Proteomes" id="UP000790833"/>
    </source>
</evidence>
<dbReference type="Gene3D" id="3.40.50.300">
    <property type="entry name" value="P-loop containing nucleotide triphosphate hydrolases"/>
    <property type="match status" value="1"/>
</dbReference>
<dbReference type="PROSITE" id="PS51421">
    <property type="entry name" value="RAS"/>
    <property type="match status" value="1"/>
</dbReference>
<protein>
    <submittedName>
        <fullName evidence="11">Uncharacterized protein</fullName>
    </submittedName>
</protein>
<dbReference type="SMART" id="SM00176">
    <property type="entry name" value="RAN"/>
    <property type="match status" value="1"/>
</dbReference>
<evidence type="ECO:0000256" key="9">
    <source>
        <dbReference type="ARBA" id="ARBA00023289"/>
    </source>
</evidence>
<evidence type="ECO:0000256" key="4">
    <source>
        <dbReference type="ARBA" id="ARBA00022481"/>
    </source>
</evidence>
<evidence type="ECO:0000256" key="1">
    <source>
        <dbReference type="ARBA" id="ARBA00004342"/>
    </source>
</evidence>
<dbReference type="SUPFAM" id="SSF52540">
    <property type="entry name" value="P-loop containing nucleoside triphosphate hydrolases"/>
    <property type="match status" value="1"/>
</dbReference>
<feature type="region of interest" description="Disordered" evidence="10">
    <location>
        <begin position="1"/>
        <end position="71"/>
    </location>
</feature>
<name>A0A9P7VD16_9ASCO</name>
<evidence type="ECO:0000256" key="2">
    <source>
        <dbReference type="ARBA" id="ARBA00010142"/>
    </source>
</evidence>
<organism evidence="11 12">
    <name type="scientific">Scheffersomyces spartinae</name>
    <dbReference type="NCBI Taxonomy" id="45513"/>
    <lineage>
        <taxon>Eukaryota</taxon>
        <taxon>Fungi</taxon>
        <taxon>Dikarya</taxon>
        <taxon>Ascomycota</taxon>
        <taxon>Saccharomycotina</taxon>
        <taxon>Pichiomycetes</taxon>
        <taxon>Debaryomycetaceae</taxon>
        <taxon>Scheffersomyces</taxon>
    </lineage>
</organism>
<dbReference type="SMART" id="SM00173">
    <property type="entry name" value="RAS"/>
    <property type="match status" value="1"/>
</dbReference>
<dbReference type="GO" id="GO:0005886">
    <property type="term" value="C:plasma membrane"/>
    <property type="evidence" value="ECO:0007669"/>
    <property type="project" value="UniProtKB-SubCell"/>
</dbReference>
<feature type="compositionally biased region" description="Polar residues" evidence="10">
    <location>
        <begin position="1"/>
        <end position="10"/>
    </location>
</feature>
<dbReference type="Pfam" id="PF00071">
    <property type="entry name" value="Ras"/>
    <property type="match status" value="1"/>
</dbReference>
<dbReference type="GeneID" id="66116703"/>
<keyword evidence="12" id="KW-1185">Reference proteome</keyword>
<accession>A0A9P7VD16</accession>
<dbReference type="PANTHER" id="PTHR24072">
    <property type="entry name" value="RHO FAMILY GTPASE"/>
    <property type="match status" value="1"/>
</dbReference>
<dbReference type="PRINTS" id="PR00449">
    <property type="entry name" value="RASTRNSFRMNG"/>
</dbReference>
<dbReference type="GO" id="GO:0005525">
    <property type="term" value="F:GTP binding"/>
    <property type="evidence" value="ECO:0007669"/>
    <property type="project" value="UniProtKB-KW"/>
</dbReference>
<comment type="caution">
    <text evidence="11">The sequence shown here is derived from an EMBL/GenBank/DDBJ whole genome shotgun (WGS) entry which is preliminary data.</text>
</comment>
<dbReference type="InterPro" id="IPR003578">
    <property type="entry name" value="Small_GTPase_Rho"/>
</dbReference>
<keyword evidence="6" id="KW-0342">GTP-binding</keyword>
<dbReference type="InterPro" id="IPR005225">
    <property type="entry name" value="Small_GTP-bd"/>
</dbReference>
<evidence type="ECO:0000256" key="5">
    <source>
        <dbReference type="ARBA" id="ARBA00022741"/>
    </source>
</evidence>
<sequence>MSNPYTQNKGSLGGTVTPDLQPTGQFNPYTSSSTPQRLPRQLQSGSPYDSQLSPGKRSLNPYEEAKRKSMVDKQHKEMFLDSMKVITDADTDLNPDYLFQEDLKRRGDHRMKIVVVGDGGCGKTCLLTTYTKNKFPELYVPTVFESYVINAASPQGKVVELALWDTAGQEEYDRIRPLSYPDVDALLLCFSLSNTTSLNNVRDKWISELNYFCPNVPICLVGTKSDLPNEVPLIVGIAVAKEIGAIAYVECSAKNMKNVRTSFNICMDNHIRQIAIKEQMEKSARKRHSLFGGSHSRNNSSIHSKGHLKGNSYDLSVHLDGPLVEENDALEPVNPYGNFTNHRVEEDEFSFARRDQKKKRRCVIL</sequence>
<keyword evidence="3" id="KW-1003">Cell membrane</keyword>
<dbReference type="PROSITE" id="PS51420">
    <property type="entry name" value="RHO"/>
    <property type="match status" value="1"/>
</dbReference>
<dbReference type="EMBL" id="JAHMUF010000003">
    <property type="protein sequence ID" value="KAG7195562.1"/>
    <property type="molecule type" value="Genomic_DNA"/>
</dbReference>
<comment type="similarity">
    <text evidence="2">Belongs to the small GTPase superfamily. Rho family.</text>
</comment>
<evidence type="ECO:0000256" key="8">
    <source>
        <dbReference type="ARBA" id="ARBA00023288"/>
    </source>
</evidence>
<dbReference type="OrthoDB" id="4031310at2759"/>
<keyword evidence="5" id="KW-0547">Nucleotide-binding</keyword>
<dbReference type="GO" id="GO:0007264">
    <property type="term" value="P:small GTPase-mediated signal transduction"/>
    <property type="evidence" value="ECO:0007669"/>
    <property type="project" value="InterPro"/>
</dbReference>
<keyword evidence="7" id="KW-0472">Membrane</keyword>
<keyword evidence="9" id="KW-0636">Prenylation</keyword>
<comment type="subcellular location">
    <subcellularLocation>
        <location evidence="1">Cell membrane</location>
        <topology evidence="1">Lipid-anchor</topology>
        <orientation evidence="1">Cytoplasmic side</orientation>
    </subcellularLocation>
</comment>
<evidence type="ECO:0000313" key="11">
    <source>
        <dbReference type="EMBL" id="KAG7195562.1"/>
    </source>
</evidence>
<dbReference type="InterPro" id="IPR027417">
    <property type="entry name" value="P-loop_NTPase"/>
</dbReference>
<evidence type="ECO:0000256" key="7">
    <source>
        <dbReference type="ARBA" id="ARBA00023136"/>
    </source>
</evidence>
<keyword evidence="4" id="KW-0488">Methylation</keyword>
<dbReference type="GO" id="GO:0003924">
    <property type="term" value="F:GTPase activity"/>
    <property type="evidence" value="ECO:0007669"/>
    <property type="project" value="InterPro"/>
</dbReference>
<proteinExistence type="inferred from homology"/>
<dbReference type="RefSeq" id="XP_043051107.1">
    <property type="nucleotide sequence ID" value="XM_043194055.1"/>
</dbReference>
<dbReference type="Proteomes" id="UP000790833">
    <property type="component" value="Unassembled WGS sequence"/>
</dbReference>
<dbReference type="PROSITE" id="PS51419">
    <property type="entry name" value="RAB"/>
    <property type="match status" value="1"/>
</dbReference>
<reference evidence="11" key="1">
    <citation type="submission" date="2021-03" db="EMBL/GenBank/DDBJ databases">
        <authorList>
            <person name="Palmer J.M."/>
        </authorList>
    </citation>
    <scope>NUCLEOTIDE SEQUENCE</scope>
    <source>
        <strain evidence="11">ARV_011</strain>
    </source>
</reference>
<dbReference type="NCBIfam" id="TIGR00231">
    <property type="entry name" value="small_GTP"/>
    <property type="match status" value="1"/>
</dbReference>
<evidence type="ECO:0000256" key="6">
    <source>
        <dbReference type="ARBA" id="ARBA00023134"/>
    </source>
</evidence>
<evidence type="ECO:0000256" key="10">
    <source>
        <dbReference type="SAM" id="MobiDB-lite"/>
    </source>
</evidence>
<feature type="compositionally biased region" description="Polar residues" evidence="10">
    <location>
        <begin position="18"/>
        <end position="53"/>
    </location>
</feature>